<dbReference type="AlphaFoldDB" id="A0A1H6CQT9"/>
<evidence type="ECO:0000313" key="1">
    <source>
        <dbReference type="EMBL" id="SEG75341.1"/>
    </source>
</evidence>
<name>A0A1H6CQT9_9ACTN</name>
<evidence type="ECO:0000313" key="2">
    <source>
        <dbReference type="Proteomes" id="UP000236732"/>
    </source>
</evidence>
<accession>A0A1H6CQT9</accession>
<organism evidence="1 2">
    <name type="scientific">Nonomuraea solani</name>
    <dbReference type="NCBI Taxonomy" id="1144553"/>
    <lineage>
        <taxon>Bacteria</taxon>
        <taxon>Bacillati</taxon>
        <taxon>Actinomycetota</taxon>
        <taxon>Actinomycetes</taxon>
        <taxon>Streptosporangiales</taxon>
        <taxon>Streptosporangiaceae</taxon>
        <taxon>Nonomuraea</taxon>
    </lineage>
</organism>
<proteinExistence type="predicted"/>
<sequence length="108" mass="12033">MISRMLEEKLDALSRMMAEHMANPFPPGFRGLDIEGRDMVMLDADAYSYAAGVLEGPLSEQHRAGLTRLTSVFEKVLPAIDDEYATKYYTHVRDMAGLAAEIESLHGK</sequence>
<keyword evidence="2" id="KW-1185">Reference proteome</keyword>
<reference evidence="1 2" key="1">
    <citation type="submission" date="2016-10" db="EMBL/GenBank/DDBJ databases">
        <authorList>
            <person name="de Groot N.N."/>
        </authorList>
    </citation>
    <scope>NUCLEOTIDE SEQUENCE [LARGE SCALE GENOMIC DNA]</scope>
    <source>
        <strain evidence="1 2">CGMCC 4.7037</strain>
    </source>
</reference>
<gene>
    <name evidence="1" type="ORF">SAMN05444920_104279</name>
</gene>
<dbReference type="EMBL" id="FNVT01000004">
    <property type="protein sequence ID" value="SEG75341.1"/>
    <property type="molecule type" value="Genomic_DNA"/>
</dbReference>
<dbReference type="Proteomes" id="UP000236732">
    <property type="component" value="Unassembled WGS sequence"/>
</dbReference>
<protein>
    <submittedName>
        <fullName evidence="1">Uncharacterized protein</fullName>
    </submittedName>
</protein>